<sequence length="249" mass="29144">MSLLFSSVDMENEELPVELWQRDAYRLFSAKMSDREARFPCIPATQAYALGHLRYGFIFQSGNASPAEQLSKVVSEYGAVSRTFGNYSSLVIFFEQDQEMKDVLTYEQSFWNLLSELRSLDPEAWPEDIPEDPENPLWEFCYNDERYFVYCGTPAHISRQSRHFPYFMLAMTPRWVLDLWNEQPQRASAVAPRIRARLAAYDTVPAHPELKQYGSEGNLEYKQYFLRDDDTTPTKCPFLHSLQREKVKE</sequence>
<protein>
    <submittedName>
        <fullName evidence="1">YqcI/YcgG family protein</fullName>
    </submittedName>
</protein>
<dbReference type="InterPro" id="IPR014988">
    <property type="entry name" value="Uncharacterised_YqcI/YcgG"/>
</dbReference>
<dbReference type="PANTHER" id="PTHR40045:SF1">
    <property type="entry name" value="YQCI_YCGG FAMILY PROTEIN"/>
    <property type="match status" value="1"/>
</dbReference>
<reference evidence="1" key="1">
    <citation type="submission" date="2024-05" db="EMBL/GenBank/DDBJ databases">
        <title>Draft genome assemblies of 36 bacteria isolated from hibernating arctic ground squirrels.</title>
        <authorList>
            <person name="McKee H."/>
            <person name="Mullen L."/>
            <person name="Drown D.M."/>
            <person name="Duddleston K.N."/>
        </authorList>
    </citation>
    <scope>NUCLEOTIDE SEQUENCE</scope>
    <source>
        <strain evidence="1">AN1007</strain>
    </source>
</reference>
<proteinExistence type="predicted"/>
<dbReference type="AlphaFoldDB" id="A0AAU8NK22"/>
<dbReference type="Pfam" id="PF08892">
    <property type="entry name" value="YqcI_YcgG"/>
    <property type="match status" value="1"/>
</dbReference>
<name>A0AAU8NK22_9BACL</name>
<organism evidence="1">
    <name type="scientific">Paenibacillus sp. AN1007</name>
    <dbReference type="NCBI Taxonomy" id="3151385"/>
    <lineage>
        <taxon>Bacteria</taxon>
        <taxon>Bacillati</taxon>
        <taxon>Bacillota</taxon>
        <taxon>Bacilli</taxon>
        <taxon>Bacillales</taxon>
        <taxon>Paenibacillaceae</taxon>
        <taxon>Paenibacillus</taxon>
    </lineage>
</organism>
<dbReference type="PANTHER" id="PTHR40045">
    <property type="entry name" value="YCGG FAMILY PROTEIN"/>
    <property type="match status" value="1"/>
</dbReference>
<dbReference type="RefSeq" id="WP_366295518.1">
    <property type="nucleotide sequence ID" value="NZ_CP159992.1"/>
</dbReference>
<evidence type="ECO:0000313" key="1">
    <source>
        <dbReference type="EMBL" id="XCP96970.1"/>
    </source>
</evidence>
<accession>A0AAU8NK22</accession>
<dbReference type="EMBL" id="CP159992">
    <property type="protein sequence ID" value="XCP96970.1"/>
    <property type="molecule type" value="Genomic_DNA"/>
</dbReference>
<gene>
    <name evidence="1" type="ORF">ABXS70_09810</name>
</gene>